<dbReference type="GO" id="GO:0004518">
    <property type="term" value="F:nuclease activity"/>
    <property type="evidence" value="ECO:0007669"/>
    <property type="project" value="InterPro"/>
</dbReference>
<dbReference type="RefSeq" id="WP_132688032.1">
    <property type="nucleotide sequence ID" value="NZ_SKBU01000006.1"/>
</dbReference>
<evidence type="ECO:0000313" key="2">
    <source>
        <dbReference type="Proteomes" id="UP000295244"/>
    </source>
</evidence>
<evidence type="ECO:0000313" key="1">
    <source>
        <dbReference type="EMBL" id="TCJ19847.1"/>
    </source>
</evidence>
<organism evidence="1 2">
    <name type="scientific">Rubrobacter taiwanensis</name>
    <dbReference type="NCBI Taxonomy" id="185139"/>
    <lineage>
        <taxon>Bacteria</taxon>
        <taxon>Bacillati</taxon>
        <taxon>Actinomycetota</taxon>
        <taxon>Rubrobacteria</taxon>
        <taxon>Rubrobacterales</taxon>
        <taxon>Rubrobacteraceae</taxon>
        <taxon>Rubrobacter</taxon>
    </lineage>
</organism>
<dbReference type="Proteomes" id="UP000295244">
    <property type="component" value="Unassembled WGS sequence"/>
</dbReference>
<protein>
    <submittedName>
        <fullName evidence="1">Uncharacterized protein</fullName>
    </submittedName>
</protein>
<dbReference type="InterPro" id="IPR036104">
    <property type="entry name" value="BFN_sf"/>
</dbReference>
<dbReference type="Gene3D" id="3.10.690.10">
    <property type="entry name" value="Bifunctional nuclease domain"/>
    <property type="match status" value="1"/>
</dbReference>
<keyword evidence="2" id="KW-1185">Reference proteome</keyword>
<gene>
    <name evidence="1" type="ORF">E0L93_02505</name>
</gene>
<dbReference type="AlphaFoldDB" id="A0A4R1BRB4"/>
<reference evidence="1 2" key="1">
    <citation type="submission" date="2019-03" db="EMBL/GenBank/DDBJ databases">
        <title>Whole genome sequence of a novel Rubrobacter taiwanensis strain, isolated from Yellowstone National Park.</title>
        <authorList>
            <person name="Freed S."/>
            <person name="Ramaley R.F."/>
            <person name="Kyndt J.A."/>
        </authorList>
    </citation>
    <scope>NUCLEOTIDE SEQUENCE [LARGE SCALE GENOMIC DNA]</scope>
    <source>
        <strain evidence="1 2">Yellowstone</strain>
    </source>
</reference>
<dbReference type="SUPFAM" id="SSF103256">
    <property type="entry name" value="Hypothetical protein TM0160"/>
    <property type="match status" value="1"/>
</dbReference>
<accession>A0A4R1BRB4</accession>
<proteinExistence type="predicted"/>
<comment type="caution">
    <text evidence="1">The sequence shown here is derived from an EMBL/GenBank/DDBJ whole genome shotgun (WGS) entry which is preliminary data.</text>
</comment>
<dbReference type="EMBL" id="SKBU01000006">
    <property type="protein sequence ID" value="TCJ19847.1"/>
    <property type="molecule type" value="Genomic_DNA"/>
</dbReference>
<name>A0A4R1BRB4_9ACTN</name>
<sequence length="134" mass="15225">MGARAPAETVEVVVDEVVKLGIGEVRKLLKAAGSMDELRSLLELYAHQRLPAVLVLREAYGERVLPVRVPLDAALDIWQAVSGRRMSRLLAHDFTQRLLEAVGLEVRSVAMRLRWRLVWKCRSMSQVRSRRGRL</sequence>